<evidence type="ECO:0000256" key="1">
    <source>
        <dbReference type="SAM" id="MobiDB-lite"/>
    </source>
</evidence>
<dbReference type="SUPFAM" id="SSF53474">
    <property type="entry name" value="alpha/beta-Hydrolases"/>
    <property type="match status" value="1"/>
</dbReference>
<reference evidence="3" key="1">
    <citation type="submission" date="2019-04" db="EMBL/GenBank/DDBJ databases">
        <title>Draft genome sequence of Pseudonocardiaceae bacterium SL3-2-4.</title>
        <authorList>
            <person name="Ningsih F."/>
            <person name="Yokota A."/>
            <person name="Sakai Y."/>
            <person name="Nanatani K."/>
            <person name="Yabe S."/>
            <person name="Oetari A."/>
            <person name="Sjamsuridzal W."/>
        </authorList>
    </citation>
    <scope>NUCLEOTIDE SEQUENCE [LARGE SCALE GENOMIC DNA]</scope>
    <source>
        <strain evidence="3">SL3-2-4</strain>
    </source>
</reference>
<keyword evidence="3" id="KW-1185">Reference proteome</keyword>
<dbReference type="Proteomes" id="UP000298860">
    <property type="component" value="Unassembled WGS sequence"/>
</dbReference>
<evidence type="ECO:0000313" key="2">
    <source>
        <dbReference type="EMBL" id="GDY30103.1"/>
    </source>
</evidence>
<sequence>MFLAGVSMGGHVIARSMEQYPGFYAGALPMCGALGDRALFDYFLDYQLVAQALAGVRAYPAPEDYLTAVVPRIEQALGLNRLTPTGPDVVGERGAELRAIVTNRTGGPRPGADAAFAYWKDFLFRLGASPQGSGRGSGPDQVATNIGTVYQPDAPVDVNTTVRRVPPANPLARFLPSLTTVPRVLGTPSGPVVSLHGLDDEFVPFSMEQVYAAAVAGHGRGQLLAQRVIRTVGHCEFDTREVATAWHDLVRWVDTGERPAADAVGDPAVIAAPDYGCRFSDPDAYRDPPRGSTRRLLPPCPPATAVSSRAVPGSG</sequence>
<proteinExistence type="predicted"/>
<dbReference type="InterPro" id="IPR029058">
    <property type="entry name" value="AB_hydrolase_fold"/>
</dbReference>
<dbReference type="EMBL" id="BJFL01000006">
    <property type="protein sequence ID" value="GDY30103.1"/>
    <property type="molecule type" value="Genomic_DNA"/>
</dbReference>
<evidence type="ECO:0000313" key="3">
    <source>
        <dbReference type="Proteomes" id="UP000298860"/>
    </source>
</evidence>
<organism evidence="2 3">
    <name type="scientific">Gandjariella thermophila</name>
    <dbReference type="NCBI Taxonomy" id="1931992"/>
    <lineage>
        <taxon>Bacteria</taxon>
        <taxon>Bacillati</taxon>
        <taxon>Actinomycetota</taxon>
        <taxon>Actinomycetes</taxon>
        <taxon>Pseudonocardiales</taxon>
        <taxon>Pseudonocardiaceae</taxon>
        <taxon>Gandjariella</taxon>
    </lineage>
</organism>
<evidence type="ECO:0008006" key="4">
    <source>
        <dbReference type="Google" id="ProtNLM"/>
    </source>
</evidence>
<dbReference type="Gene3D" id="3.40.50.1820">
    <property type="entry name" value="alpha/beta hydrolase"/>
    <property type="match status" value="1"/>
</dbReference>
<accession>A0A4D4J8A3</accession>
<protein>
    <recommendedName>
        <fullName evidence="4">Peptidase S9 prolyl oligopeptidase catalytic domain-containing protein</fullName>
    </recommendedName>
</protein>
<feature type="region of interest" description="Disordered" evidence="1">
    <location>
        <begin position="281"/>
        <end position="315"/>
    </location>
</feature>
<dbReference type="AlphaFoldDB" id="A0A4D4J8A3"/>
<name>A0A4D4J8A3_9PSEU</name>
<comment type="caution">
    <text evidence="2">The sequence shown here is derived from an EMBL/GenBank/DDBJ whole genome shotgun (WGS) entry which is preliminary data.</text>
</comment>
<gene>
    <name evidence="2" type="ORF">GTS_17360</name>
</gene>